<keyword evidence="1" id="KW-0175">Coiled coil</keyword>
<gene>
    <name evidence="3" type="ORF">TWF694_006296</name>
</gene>
<dbReference type="Proteomes" id="UP001365542">
    <property type="component" value="Unassembled WGS sequence"/>
</dbReference>
<keyword evidence="4" id="KW-1185">Reference proteome</keyword>
<feature type="compositionally biased region" description="Acidic residues" evidence="2">
    <location>
        <begin position="215"/>
        <end position="262"/>
    </location>
</feature>
<protein>
    <submittedName>
        <fullName evidence="3">Uncharacterized protein</fullName>
    </submittedName>
</protein>
<feature type="compositionally biased region" description="Basic and acidic residues" evidence="2">
    <location>
        <begin position="334"/>
        <end position="344"/>
    </location>
</feature>
<feature type="compositionally biased region" description="Polar residues" evidence="2">
    <location>
        <begin position="489"/>
        <end position="501"/>
    </location>
</feature>
<dbReference type="AlphaFoldDB" id="A0AAV9XL60"/>
<feature type="compositionally biased region" description="Low complexity" evidence="2">
    <location>
        <begin position="452"/>
        <end position="488"/>
    </location>
</feature>
<evidence type="ECO:0000313" key="4">
    <source>
        <dbReference type="Proteomes" id="UP001365542"/>
    </source>
</evidence>
<sequence length="636" mass="72235">MSSPTPPLTMDAKTKFQQLWSQFGTRFVEEPMRDQEKRVEELVRENERLRLELLNSKAENTKQLDETKQLSEENETLRDEVSTEVRSGIERVQERNMALAAAKKKIAGLEQAVLSGEAIWQQERSRYKQTVKLLKDELEITVRAYERLRKNVGILSGEVINSDDSDESLGEEHDDDEDDEREMANQAELQLQAERSLQSGAYRRATRRRQVEETPGADEDEHDENEEPEDDEAEEYLNGEVEGEEEDDDDEYLDGEEEEEEGQGNGTPENRESLSLEPEDEAEDGEEEVEGEEEEEEEQEQPLRRSTRIRHTEPATEADSANATETIEVVGTKRGRDESSDRTTTDGASQIPDRQTEYRIAASTDSQDGLDPTDRPAKRTRRQTERYINALETTKHMAKIMTPPATSPPFLPSVLPRRSTNRSPTRRTSTLSQSQSQTSTPKPTTPRRRRAPAAGASATKEPLKSPSTTPKTKSPTKAPNKSPSKAPTTRSPRSPRNLKNLQTFPKVMFDFTLISGFKHGRNLMVDDPEIRDSMEPLLQRTTERIREVANTPGFWRSYAHKRNIQRVDSGLSRHCAFTSQFPLDSDKVEVENPWSNGEDFACDNCIKEGIACFTVGDRIDTEKYGATYRPPKLVRS</sequence>
<feature type="compositionally biased region" description="Acidic residues" evidence="2">
    <location>
        <begin position="161"/>
        <end position="181"/>
    </location>
</feature>
<organism evidence="3 4">
    <name type="scientific">Orbilia ellipsospora</name>
    <dbReference type="NCBI Taxonomy" id="2528407"/>
    <lineage>
        <taxon>Eukaryota</taxon>
        <taxon>Fungi</taxon>
        <taxon>Dikarya</taxon>
        <taxon>Ascomycota</taxon>
        <taxon>Pezizomycotina</taxon>
        <taxon>Orbiliomycetes</taxon>
        <taxon>Orbiliales</taxon>
        <taxon>Orbiliaceae</taxon>
        <taxon>Orbilia</taxon>
    </lineage>
</organism>
<evidence type="ECO:0000256" key="1">
    <source>
        <dbReference type="SAM" id="Coils"/>
    </source>
</evidence>
<feature type="compositionally biased region" description="Polar residues" evidence="2">
    <location>
        <begin position="187"/>
        <end position="199"/>
    </location>
</feature>
<comment type="caution">
    <text evidence="3">The sequence shown here is derived from an EMBL/GenBank/DDBJ whole genome shotgun (WGS) entry which is preliminary data.</text>
</comment>
<feature type="coiled-coil region" evidence="1">
    <location>
        <begin position="32"/>
        <end position="151"/>
    </location>
</feature>
<name>A0AAV9XL60_9PEZI</name>
<reference evidence="3 4" key="1">
    <citation type="submission" date="2019-10" db="EMBL/GenBank/DDBJ databases">
        <authorList>
            <person name="Palmer J.M."/>
        </authorList>
    </citation>
    <scope>NUCLEOTIDE SEQUENCE [LARGE SCALE GENOMIC DNA]</scope>
    <source>
        <strain evidence="3 4">TWF694</strain>
    </source>
</reference>
<evidence type="ECO:0000313" key="3">
    <source>
        <dbReference type="EMBL" id="KAK6542337.1"/>
    </source>
</evidence>
<feature type="compositionally biased region" description="Basic and acidic residues" evidence="2">
    <location>
        <begin position="372"/>
        <end position="385"/>
    </location>
</feature>
<feature type="compositionally biased region" description="Low complexity" evidence="2">
    <location>
        <begin position="416"/>
        <end position="442"/>
    </location>
</feature>
<dbReference type="EMBL" id="JAVHJO010000002">
    <property type="protein sequence ID" value="KAK6542337.1"/>
    <property type="molecule type" value="Genomic_DNA"/>
</dbReference>
<accession>A0AAV9XL60</accession>
<feature type="compositionally biased region" description="Acidic residues" evidence="2">
    <location>
        <begin position="277"/>
        <end position="300"/>
    </location>
</feature>
<feature type="region of interest" description="Disordered" evidence="2">
    <location>
        <begin position="159"/>
        <end position="501"/>
    </location>
</feature>
<proteinExistence type="predicted"/>
<evidence type="ECO:0000256" key="2">
    <source>
        <dbReference type="SAM" id="MobiDB-lite"/>
    </source>
</evidence>